<dbReference type="SUPFAM" id="SSF54427">
    <property type="entry name" value="NTF2-like"/>
    <property type="match status" value="1"/>
</dbReference>
<name>A0A5N5IK97_9FLAO</name>
<protein>
    <submittedName>
        <fullName evidence="2">Nuclear transport factor 2 family protein</fullName>
    </submittedName>
</protein>
<feature type="domain" description="SnoaL-like" evidence="1">
    <location>
        <begin position="7"/>
        <end position="111"/>
    </location>
</feature>
<evidence type="ECO:0000259" key="1">
    <source>
        <dbReference type="Pfam" id="PF12680"/>
    </source>
</evidence>
<dbReference type="Proteomes" id="UP000319204">
    <property type="component" value="Unassembled WGS sequence"/>
</dbReference>
<dbReference type="EMBL" id="VNIK02000017">
    <property type="protein sequence ID" value="KAB5484264.1"/>
    <property type="molecule type" value="Genomic_DNA"/>
</dbReference>
<evidence type="ECO:0000313" key="2">
    <source>
        <dbReference type="EMBL" id="KAB5484264.1"/>
    </source>
</evidence>
<organism evidence="2 3">
    <name type="scientific">Flagellimonas hadalis</name>
    <dbReference type="NCBI Taxonomy" id="2597517"/>
    <lineage>
        <taxon>Bacteria</taxon>
        <taxon>Pseudomonadati</taxon>
        <taxon>Bacteroidota</taxon>
        <taxon>Flavobacteriia</taxon>
        <taxon>Flavobacteriales</taxon>
        <taxon>Flavobacteriaceae</taxon>
        <taxon>Flagellimonas</taxon>
    </lineage>
</organism>
<reference evidence="2" key="1">
    <citation type="submission" date="2019-10" db="EMBL/GenBank/DDBJ databases">
        <title>Muricauda hadale sp. nov., a piezophilic bacterium isolated from hadopelagic water of the Mariana Trench.</title>
        <authorList>
            <person name="Wei Y."/>
        </authorList>
    </citation>
    <scope>NUCLEOTIDE SEQUENCE [LARGE SCALE GENOMIC DNA]</scope>
    <source>
        <strain evidence="2">MT-229</strain>
    </source>
</reference>
<keyword evidence="3" id="KW-1185">Reference proteome</keyword>
<proteinExistence type="predicted"/>
<comment type="caution">
    <text evidence="2">The sequence shown here is derived from an EMBL/GenBank/DDBJ whole genome shotgun (WGS) entry which is preliminary data.</text>
</comment>
<gene>
    <name evidence="2" type="ORF">FOT42_016805</name>
</gene>
<evidence type="ECO:0000313" key="3">
    <source>
        <dbReference type="Proteomes" id="UP000319204"/>
    </source>
</evidence>
<accession>A0A5N5IK97</accession>
<dbReference type="InterPro" id="IPR037401">
    <property type="entry name" value="SnoaL-like"/>
</dbReference>
<dbReference type="AlphaFoldDB" id="A0A5N5IK97"/>
<dbReference type="OrthoDB" id="7859473at2"/>
<dbReference type="Pfam" id="PF12680">
    <property type="entry name" value="SnoaL_2"/>
    <property type="match status" value="1"/>
</dbReference>
<dbReference type="Gene3D" id="3.10.450.50">
    <property type="match status" value="1"/>
</dbReference>
<dbReference type="InterPro" id="IPR032710">
    <property type="entry name" value="NTF2-like_dom_sf"/>
</dbReference>
<sequence>MAPKEVVLAYAEALGKGDIPTAFSFFSPEAKWHQPGAHQFAGIKSGTDEIGKMLGGMMEAAKGTFAIKPNGNIMVNGNFVAMPVRFSGTIDDRKIDMTGIDLFEVSNGKIIGVWLFSENQEVEDTFWGK</sequence>